<evidence type="ECO:0000313" key="2">
    <source>
        <dbReference type="Proteomes" id="UP001220610"/>
    </source>
</evidence>
<evidence type="ECO:0000313" key="1">
    <source>
        <dbReference type="EMBL" id="WEK37827.1"/>
    </source>
</evidence>
<sequence length="96" mass="10897">MLKCENISSRKTFVGGMMKAAYFLQGDRAGTLVFVMVPKDNTTATAIAKHLKPYLEWVMPHANLRTVYIIEAKHYYQCDVVMKVGSRAFKKVILLV</sequence>
<gene>
    <name evidence="1" type="ORF">P0Y53_09965</name>
</gene>
<organism evidence="1 2">
    <name type="scientific">Candidatus Pseudobacter hemicellulosilyticus</name>
    <dbReference type="NCBI Taxonomy" id="3121375"/>
    <lineage>
        <taxon>Bacteria</taxon>
        <taxon>Pseudomonadati</taxon>
        <taxon>Bacteroidota</taxon>
        <taxon>Chitinophagia</taxon>
        <taxon>Chitinophagales</taxon>
        <taxon>Chitinophagaceae</taxon>
        <taxon>Pseudobacter</taxon>
    </lineage>
</organism>
<dbReference type="EMBL" id="CP119311">
    <property type="protein sequence ID" value="WEK37827.1"/>
    <property type="molecule type" value="Genomic_DNA"/>
</dbReference>
<dbReference type="AlphaFoldDB" id="A0AAJ5WWE0"/>
<dbReference type="Proteomes" id="UP001220610">
    <property type="component" value="Chromosome"/>
</dbReference>
<protein>
    <submittedName>
        <fullName evidence="1">Uncharacterized protein</fullName>
    </submittedName>
</protein>
<accession>A0AAJ5WWE0</accession>
<name>A0AAJ5WWE0_9BACT</name>
<reference evidence="1" key="1">
    <citation type="submission" date="2023-03" db="EMBL/GenBank/DDBJ databases">
        <title>Andean soil-derived lignocellulolytic bacterial consortium as a source of novel taxa and putative plastic-active enzymes.</title>
        <authorList>
            <person name="Diaz-Garcia L."/>
            <person name="Chuvochina M."/>
            <person name="Feuerriegel G."/>
            <person name="Bunk B."/>
            <person name="Sproer C."/>
            <person name="Streit W.R."/>
            <person name="Rodriguez L.M."/>
            <person name="Overmann J."/>
            <person name="Jimenez D.J."/>
        </authorList>
    </citation>
    <scope>NUCLEOTIDE SEQUENCE</scope>
    <source>
        <strain evidence="1">MAG 7</strain>
    </source>
</reference>
<proteinExistence type="predicted"/>